<dbReference type="Gene3D" id="3.40.50.12690">
    <property type="match status" value="1"/>
</dbReference>
<keyword evidence="1" id="KW-0175">Coiled coil</keyword>
<evidence type="ECO:0000313" key="4">
    <source>
        <dbReference type="RefSeq" id="XP_006821269.1"/>
    </source>
</evidence>
<reference evidence="4" key="1">
    <citation type="submission" date="2025-08" db="UniProtKB">
        <authorList>
            <consortium name="RefSeq"/>
        </authorList>
    </citation>
    <scope>IDENTIFICATION</scope>
    <source>
        <tissue evidence="4">Testes</tissue>
    </source>
</reference>
<sequence>MAAEIDKLNKSFTMVYELIDNKMLALHTAVDKEMRDLSTKVEERIKEQASRTEDRMKKIFEERLVEVERKLNTKADNIDTEYLTVHGKDKEPEPHGESDKSYTVSMADSDYVSPKRKHLASKQQSRGDFVLITSNSFPAELANETEEQSNLTNIATTSDTDNHIVTEEHKDINTPSNQENKSKDIYLENKPLNNNSTEVKKLLIGDSLTRDISIRRFFPRTQADHLRISTLRKASHDLNKVQSTTVDEIIIHLGTNDLKD</sequence>
<evidence type="ECO:0000313" key="3">
    <source>
        <dbReference type="Proteomes" id="UP000694865"/>
    </source>
</evidence>
<keyword evidence="3" id="KW-1185">Reference proteome</keyword>
<protein>
    <submittedName>
        <fullName evidence="4">Uncharacterized protein LOC102804381</fullName>
    </submittedName>
</protein>
<evidence type="ECO:0000256" key="1">
    <source>
        <dbReference type="SAM" id="Coils"/>
    </source>
</evidence>
<dbReference type="GeneID" id="102804381"/>
<feature type="compositionally biased region" description="Basic and acidic residues" evidence="2">
    <location>
        <begin position="86"/>
        <end position="100"/>
    </location>
</feature>
<dbReference type="RefSeq" id="XP_006821269.1">
    <property type="nucleotide sequence ID" value="XM_006821206.1"/>
</dbReference>
<dbReference type="Proteomes" id="UP000694865">
    <property type="component" value="Unplaced"/>
</dbReference>
<organism evidence="3 4">
    <name type="scientific">Saccoglossus kowalevskii</name>
    <name type="common">Acorn worm</name>
    <dbReference type="NCBI Taxonomy" id="10224"/>
    <lineage>
        <taxon>Eukaryota</taxon>
        <taxon>Metazoa</taxon>
        <taxon>Hemichordata</taxon>
        <taxon>Enteropneusta</taxon>
        <taxon>Harrimaniidae</taxon>
        <taxon>Saccoglossus</taxon>
    </lineage>
</organism>
<evidence type="ECO:0000256" key="2">
    <source>
        <dbReference type="SAM" id="MobiDB-lite"/>
    </source>
</evidence>
<feature type="coiled-coil region" evidence="1">
    <location>
        <begin position="42"/>
        <end position="77"/>
    </location>
</feature>
<name>A0ABM0MMM8_SACKO</name>
<feature type="region of interest" description="Disordered" evidence="2">
    <location>
        <begin position="82"/>
        <end position="104"/>
    </location>
</feature>
<gene>
    <name evidence="4" type="primary">LOC102804381</name>
</gene>
<feature type="non-terminal residue" evidence="4">
    <location>
        <position position="260"/>
    </location>
</feature>
<proteinExistence type="predicted"/>
<accession>A0ABM0MMM8</accession>